<proteinExistence type="inferred from homology"/>
<dbReference type="PROSITE" id="PS00455">
    <property type="entry name" value="AMP_BINDING"/>
    <property type="match status" value="1"/>
</dbReference>
<evidence type="ECO:0000313" key="8">
    <source>
        <dbReference type="Proteomes" id="UP000239326"/>
    </source>
</evidence>
<dbReference type="EMBL" id="CP027671">
    <property type="protein sequence ID" value="AVO43514.1"/>
    <property type="molecule type" value="Genomic_DNA"/>
</dbReference>
<protein>
    <submittedName>
        <fullName evidence="7">ATP-dependent acyl-CoA ligase</fullName>
    </submittedName>
</protein>
<evidence type="ECO:0000256" key="2">
    <source>
        <dbReference type="ARBA" id="ARBA00022598"/>
    </source>
</evidence>
<keyword evidence="8" id="KW-1185">Reference proteome</keyword>
<keyword evidence="4" id="KW-0067">ATP-binding</keyword>
<keyword evidence="3" id="KW-0547">Nucleotide-binding</keyword>
<comment type="similarity">
    <text evidence="1">Belongs to the ATP-dependent AMP-binding enzyme family.</text>
</comment>
<dbReference type="GO" id="GO:0005886">
    <property type="term" value="C:plasma membrane"/>
    <property type="evidence" value="ECO:0007669"/>
    <property type="project" value="TreeGrafter"/>
</dbReference>
<sequence>MKSYPIRRRVLGRIVADKAREQGDRPFISFEGRTISYRDLDVLSNKLANGLAAQGVAKGTHVALMVENKPEMVLLFVALGKLGAVSVPLNTAAKGELLAYYLEHSDSEVLVADATLVPRLAAIGDRVPKLHNVFSITEEGQQQPTAGSIDWPLSDYAKLLDGSSDSPPDVDVRFNDLHSLLYTSGTTGPSKGNLSTHSHTVSCGVVLAETYGYRADDVLYVCLPVFHGNAWLCSVLPALMADASVAMVRRFSASAFWNDIRRFGVTQFNSLGAMTNFIWSQPPSPADRDHKVRQVMVVPTPKQIYHQFEERFGIKFTSVYALTDCGMVTVRGPADPPSKWESGGKPAPYCEMRIVDDEDFELPRGTPGEIVVRTREPWIFAQGYYNMPEATTQTLRNLWFHTGDRGWMDEDGYIFFVDRKKDAIRRRGENISSFEVEQMILMHPAVLDVAAFPVHSEHSEDEVMVSVVLRDGARLTEAELLHHCNDNMAYFMVPRYVEFLAQLPKTMTEKVEKYKLKEDAQRRLGEIWDREKFGIVVKR</sequence>
<dbReference type="GO" id="GO:0005524">
    <property type="term" value="F:ATP binding"/>
    <property type="evidence" value="ECO:0007669"/>
    <property type="project" value="UniProtKB-KW"/>
</dbReference>
<reference evidence="7 8" key="1">
    <citation type="submission" date="2018-03" db="EMBL/GenBank/DDBJ databases">
        <title>Genome sequencing of Simplicispira sp.</title>
        <authorList>
            <person name="Kim S.-J."/>
            <person name="Heo J."/>
            <person name="Kwon S.-W."/>
        </authorList>
    </citation>
    <scope>NUCLEOTIDE SEQUENCE [LARGE SCALE GENOMIC DNA]</scope>
    <source>
        <strain evidence="7 8">SC1-8</strain>
        <plasmid evidence="7 8">unnamed2</plasmid>
    </source>
</reference>
<dbReference type="AlphaFoldDB" id="A0A2S0N5U1"/>
<dbReference type="CDD" id="cd05934">
    <property type="entry name" value="FACL_DitJ_like"/>
    <property type="match status" value="1"/>
</dbReference>
<evidence type="ECO:0000256" key="3">
    <source>
        <dbReference type="ARBA" id="ARBA00022741"/>
    </source>
</evidence>
<evidence type="ECO:0000256" key="1">
    <source>
        <dbReference type="ARBA" id="ARBA00006432"/>
    </source>
</evidence>
<keyword evidence="2 7" id="KW-0436">Ligase</keyword>
<keyword evidence="7" id="KW-0614">Plasmid</keyword>
<name>A0A2S0N5U1_9BURK</name>
<evidence type="ECO:0000259" key="6">
    <source>
        <dbReference type="Pfam" id="PF13193"/>
    </source>
</evidence>
<dbReference type="SUPFAM" id="SSF56801">
    <property type="entry name" value="Acetyl-CoA synthetase-like"/>
    <property type="match status" value="1"/>
</dbReference>
<dbReference type="InterPro" id="IPR045851">
    <property type="entry name" value="AMP-bd_C_sf"/>
</dbReference>
<evidence type="ECO:0000259" key="5">
    <source>
        <dbReference type="Pfam" id="PF00501"/>
    </source>
</evidence>
<dbReference type="InterPro" id="IPR000873">
    <property type="entry name" value="AMP-dep_synth/lig_dom"/>
</dbReference>
<dbReference type="OrthoDB" id="9766486at2"/>
<dbReference type="KEGG" id="simp:C6571_18915"/>
<dbReference type="InterPro" id="IPR042099">
    <property type="entry name" value="ANL_N_sf"/>
</dbReference>
<dbReference type="RefSeq" id="WP_106448456.1">
    <property type="nucleotide sequence ID" value="NZ_CP027671.1"/>
</dbReference>
<dbReference type="InterPro" id="IPR020845">
    <property type="entry name" value="AMP-binding_CS"/>
</dbReference>
<dbReference type="Gene3D" id="3.30.300.30">
    <property type="match status" value="1"/>
</dbReference>
<dbReference type="PANTHER" id="PTHR43107">
    <property type="entry name" value="LONG-CHAIN FATTY ACID TRANSPORT PROTEIN"/>
    <property type="match status" value="1"/>
</dbReference>
<accession>A0A2S0N5U1</accession>
<dbReference type="GO" id="GO:0005324">
    <property type="term" value="F:long-chain fatty acid transmembrane transporter activity"/>
    <property type="evidence" value="ECO:0007669"/>
    <property type="project" value="TreeGrafter"/>
</dbReference>
<dbReference type="GO" id="GO:0044539">
    <property type="term" value="P:long-chain fatty acid import into cell"/>
    <property type="evidence" value="ECO:0007669"/>
    <property type="project" value="TreeGrafter"/>
</dbReference>
<dbReference type="Pfam" id="PF00501">
    <property type="entry name" value="AMP-binding"/>
    <property type="match status" value="1"/>
</dbReference>
<feature type="domain" description="AMP-dependent synthetase/ligase" evidence="5">
    <location>
        <begin position="17"/>
        <end position="385"/>
    </location>
</feature>
<geneLocation type="plasmid" evidence="7 8">
    <name>unnamed2</name>
</geneLocation>
<dbReference type="PANTHER" id="PTHR43107:SF15">
    <property type="entry name" value="FATTY ACID TRANSPORT PROTEIN 3, ISOFORM A"/>
    <property type="match status" value="1"/>
</dbReference>
<organism evidence="7 8">
    <name type="scientific">Simplicispira suum</name>
    <dbReference type="NCBI Taxonomy" id="2109915"/>
    <lineage>
        <taxon>Bacteria</taxon>
        <taxon>Pseudomonadati</taxon>
        <taxon>Pseudomonadota</taxon>
        <taxon>Betaproteobacteria</taxon>
        <taxon>Burkholderiales</taxon>
        <taxon>Comamonadaceae</taxon>
        <taxon>Simplicispira</taxon>
    </lineage>
</organism>
<dbReference type="GO" id="GO:0004467">
    <property type="term" value="F:long-chain fatty acid-CoA ligase activity"/>
    <property type="evidence" value="ECO:0007669"/>
    <property type="project" value="TreeGrafter"/>
</dbReference>
<evidence type="ECO:0000313" key="7">
    <source>
        <dbReference type="EMBL" id="AVO43514.1"/>
    </source>
</evidence>
<gene>
    <name evidence="7" type="ORF">C6571_18915</name>
</gene>
<dbReference type="Pfam" id="PF13193">
    <property type="entry name" value="AMP-binding_C"/>
    <property type="match status" value="1"/>
</dbReference>
<feature type="domain" description="AMP-binding enzyme C-terminal" evidence="6">
    <location>
        <begin position="435"/>
        <end position="510"/>
    </location>
</feature>
<evidence type="ECO:0000256" key="4">
    <source>
        <dbReference type="ARBA" id="ARBA00022840"/>
    </source>
</evidence>
<dbReference type="InterPro" id="IPR025110">
    <property type="entry name" value="AMP-bd_C"/>
</dbReference>
<dbReference type="Proteomes" id="UP000239326">
    <property type="component" value="Plasmid unnamed2"/>
</dbReference>
<dbReference type="Gene3D" id="3.40.50.12780">
    <property type="entry name" value="N-terminal domain of ligase-like"/>
    <property type="match status" value="1"/>
</dbReference>